<reference evidence="2 3" key="1">
    <citation type="submission" date="2015-10" db="EMBL/GenBank/DDBJ databases">
        <title>Full genome of DAOMC 229536 Phialocephala scopiformis, a fungal endophyte of spruce producing the potent anti-insectan compound rugulosin.</title>
        <authorList>
            <consortium name="DOE Joint Genome Institute"/>
            <person name="Walker A.K."/>
            <person name="Frasz S.L."/>
            <person name="Seifert K.A."/>
            <person name="Miller J.D."/>
            <person name="Mondo S.J."/>
            <person name="Labutti K."/>
            <person name="Lipzen A."/>
            <person name="Dockter R."/>
            <person name="Kennedy M."/>
            <person name="Grigoriev I.V."/>
            <person name="Spatafora J.W."/>
        </authorList>
    </citation>
    <scope>NUCLEOTIDE SEQUENCE [LARGE SCALE GENOMIC DNA]</scope>
    <source>
        <strain evidence="2 3">CBS 120377</strain>
    </source>
</reference>
<keyword evidence="3" id="KW-1185">Reference proteome</keyword>
<name>A0A132BBK2_MOLSC</name>
<evidence type="ECO:0000313" key="2">
    <source>
        <dbReference type="EMBL" id="KUJ09027.1"/>
    </source>
</evidence>
<dbReference type="Proteomes" id="UP000070700">
    <property type="component" value="Unassembled WGS sequence"/>
</dbReference>
<feature type="region of interest" description="Disordered" evidence="1">
    <location>
        <begin position="851"/>
        <end position="871"/>
    </location>
</feature>
<dbReference type="GeneID" id="28827620"/>
<dbReference type="RefSeq" id="XP_018063382.1">
    <property type="nucleotide sequence ID" value="XM_018217894.1"/>
</dbReference>
<evidence type="ECO:0000256" key="1">
    <source>
        <dbReference type="SAM" id="MobiDB-lite"/>
    </source>
</evidence>
<proteinExistence type="predicted"/>
<feature type="compositionally biased region" description="Polar residues" evidence="1">
    <location>
        <begin position="854"/>
        <end position="871"/>
    </location>
</feature>
<organism evidence="2 3">
    <name type="scientific">Mollisia scopiformis</name>
    <name type="common">Conifer needle endophyte fungus</name>
    <name type="synonym">Phialocephala scopiformis</name>
    <dbReference type="NCBI Taxonomy" id="149040"/>
    <lineage>
        <taxon>Eukaryota</taxon>
        <taxon>Fungi</taxon>
        <taxon>Dikarya</taxon>
        <taxon>Ascomycota</taxon>
        <taxon>Pezizomycotina</taxon>
        <taxon>Leotiomycetes</taxon>
        <taxon>Helotiales</taxon>
        <taxon>Mollisiaceae</taxon>
        <taxon>Mollisia</taxon>
    </lineage>
</organism>
<accession>A0A132BBK2</accession>
<dbReference type="OrthoDB" id="3562932at2759"/>
<evidence type="ECO:0000313" key="3">
    <source>
        <dbReference type="Proteomes" id="UP000070700"/>
    </source>
</evidence>
<dbReference type="InParanoid" id="A0A132BBK2"/>
<dbReference type="EMBL" id="KQ947433">
    <property type="protein sequence ID" value="KUJ09027.1"/>
    <property type="molecule type" value="Genomic_DNA"/>
</dbReference>
<sequence length="1260" mass="135259">MILWSPPLKRASMQYLQNTKGKQPFTYLCFLADSTGAPTIKKSLEEIMQLSGGVNPFDIPNGGTNYTDPRIKTLTDVRLVCAIRMQSGIPPGCIVIIPNKGPQLHLPAPIVTLGNSSDNVIVNMYCSDITIIKNTPPTPDGSPLRLTALERWVSHVVDPLSGVQIANPSPLQLSATTLNYLCATDGHPLPGASSFSWNWIEPQDVAQSSGVIAIKRNTIGLAMSVRANNSDTLFLSLLNSPLSTSGWIANPNWKSISFDAQNPPSSIQITNIYFSETEQQQQYIMVDILRDPTSPLKDTARYIVDPFATSGVYWTPHTLPFDVEEGTYQSCMGRVSNAYADGIYTAGTAQGAAQLAYVPLFNLIGGAAPMPTPRNDDKTSHLYGKTDLYAIGQSTLYRWDPDQQLDDSSVGTALLNNSVFAGTGTIIALIHNQVTTIFGKNASNVFWYTTCYVEQLADPQSWSVPVPVLRDIEHITSYINVKDGGNTVFAAGGNKIQQLTQATNTTCKLWQAQPITLAASPQTSAMSFNSYTSTIQVKGADGLPVTASEIVLTMEARTPVYIDGLYYILSTTPVTVPVNTSGQVIIVQATESIAGATIVAKVGNTTQTIDPMGKTFAKLAQLSDKNALKNAQIQTNTTAGGIIGTPKTAALVSSSVSDSDLQSTSQSIQLLSDAYNKQQTYISASSSLKMAVGPVLAALVVPQRSATITLGSYLAMAAGDLFNWLKTGVKKIINVIKNAATGLWEFICKIGNDVYRAILNTVDDIVGAVEWVFDKIETGIETLVRYIEFLFDWDDIRRTKQVMHNLVKFYMTDMVSGIKTAQTEFDNCIAGAQKAVAEWSGIKYWTPLGDSASKPPSGNATDPSKDQTSGSQMLAGHFRNQADNISMPQGMPEISLVQNLVDDMITAMAAEGMVFTQTFDHLKALAAEFLTLSVADILKRLAGILVESVLETTQVVVDALLKVLYQLASTAIAVLDTKIHIPIISDILNAIGVPDISFLDVFTWIGAAGITIVFKIARGKAPFADDAPTRALIQATDWNSFSAVFKQPSVKNAPEISQAAGAAIYSAGHAITGFIAFTGNFLFFGKAMTVSSDENPFGVPAAVMGVIAAAASGGADALVAKMPLDNTAVADLRKITTVATIMSKLIFSGPSQKYLATSRLSFLKANDPRKVGAVFNSLPVFPSLICSCYHFYELSQKPVGKERSLAIIGETSSMVQYIGRISYCVALFIDDPEVRIVPAGIMAGTFVVMSGLETAGATIF</sequence>
<dbReference type="AlphaFoldDB" id="A0A132BBK2"/>
<protein>
    <submittedName>
        <fullName evidence="2">Uncharacterized protein</fullName>
    </submittedName>
</protein>
<gene>
    <name evidence="2" type="ORF">LY89DRAFT_711310</name>
</gene>
<dbReference type="KEGG" id="psco:LY89DRAFT_711310"/>